<accession>A0A1H7NJP8</accession>
<keyword evidence="2" id="KW-1185">Reference proteome</keyword>
<dbReference type="AlphaFoldDB" id="A0A1H7NJP8"/>
<protein>
    <submittedName>
        <fullName evidence="1">Uncharacterized protein</fullName>
    </submittedName>
</protein>
<dbReference type="RefSeq" id="WP_074868140.1">
    <property type="nucleotide sequence ID" value="NZ_FOAS01000009.1"/>
</dbReference>
<sequence>MQLVERFQLFANSPELKTAERKERYKQVLAFMQRLYGPSDADMVRHLKHTYFTGEVVRLAPGQKLLSPPYQGFYRSQAFMAAALSAPEVTQAYLDECFAQLEIFPGVLPQLSAHYYQWVMGGGLINYPLLSDAWQELIKFAERHDAFKSIKGGDALKKFFHSIVYFNPASLVAIEPLLNYFSLRFDFSVLSSSTADALIRFMVPALRGDLIEGGPEVYEHPAVLRFFTLLLSGELPEPFLSFCREHYDALPADQRVTFDGKRLLLPAQQ</sequence>
<dbReference type="EMBL" id="FOAS01000009">
    <property type="protein sequence ID" value="SEL23228.1"/>
    <property type="molecule type" value="Genomic_DNA"/>
</dbReference>
<proteinExistence type="predicted"/>
<gene>
    <name evidence="1" type="ORF">SAMN05216214_109165</name>
</gene>
<organism evidence="1 2">
    <name type="scientific">Atopomonas hussainii</name>
    <dbReference type="NCBI Taxonomy" id="1429083"/>
    <lineage>
        <taxon>Bacteria</taxon>
        <taxon>Pseudomonadati</taxon>
        <taxon>Pseudomonadota</taxon>
        <taxon>Gammaproteobacteria</taxon>
        <taxon>Pseudomonadales</taxon>
        <taxon>Pseudomonadaceae</taxon>
        <taxon>Atopomonas</taxon>
    </lineage>
</organism>
<evidence type="ECO:0000313" key="1">
    <source>
        <dbReference type="EMBL" id="SEL23228.1"/>
    </source>
</evidence>
<dbReference type="Proteomes" id="UP000185766">
    <property type="component" value="Unassembled WGS sequence"/>
</dbReference>
<reference evidence="1 2" key="1">
    <citation type="submission" date="2016-10" db="EMBL/GenBank/DDBJ databases">
        <authorList>
            <person name="de Groot N.N."/>
        </authorList>
    </citation>
    <scope>NUCLEOTIDE SEQUENCE [LARGE SCALE GENOMIC DNA]</scope>
    <source>
        <strain evidence="1 2">JCM 19513</strain>
    </source>
</reference>
<evidence type="ECO:0000313" key="2">
    <source>
        <dbReference type="Proteomes" id="UP000185766"/>
    </source>
</evidence>
<name>A0A1H7NJP8_9GAMM</name>